<evidence type="ECO:0000256" key="1">
    <source>
        <dbReference type="SAM" id="Phobius"/>
    </source>
</evidence>
<reference evidence="2 3" key="1">
    <citation type="journal article" date="2016" name="Nat. Commun.">
        <title>Thousands of microbial genomes shed light on interconnected biogeochemical processes in an aquifer system.</title>
        <authorList>
            <person name="Anantharaman K."/>
            <person name="Brown C.T."/>
            <person name="Hug L.A."/>
            <person name="Sharon I."/>
            <person name="Castelle C.J."/>
            <person name="Probst A.J."/>
            <person name="Thomas B.C."/>
            <person name="Singh A."/>
            <person name="Wilkins M.J."/>
            <person name="Karaoz U."/>
            <person name="Brodie E.L."/>
            <person name="Williams K.H."/>
            <person name="Hubbard S.S."/>
            <person name="Banfield J.F."/>
        </authorList>
    </citation>
    <scope>NUCLEOTIDE SEQUENCE [LARGE SCALE GENOMIC DNA]</scope>
</reference>
<feature type="transmembrane region" description="Helical" evidence="1">
    <location>
        <begin position="20"/>
        <end position="37"/>
    </location>
</feature>
<keyword evidence="1" id="KW-0472">Membrane</keyword>
<proteinExistence type="predicted"/>
<evidence type="ECO:0000313" key="2">
    <source>
        <dbReference type="EMBL" id="OGY99751.1"/>
    </source>
</evidence>
<accession>A0A1G2CEW5</accession>
<dbReference type="EMBL" id="MHLA01000013">
    <property type="protein sequence ID" value="OGY99751.1"/>
    <property type="molecule type" value="Genomic_DNA"/>
</dbReference>
<protein>
    <submittedName>
        <fullName evidence="2">Uncharacterized protein</fullName>
    </submittedName>
</protein>
<dbReference type="AlphaFoldDB" id="A0A1G2CEW5"/>
<organism evidence="2 3">
    <name type="scientific">Candidatus Liptonbacteria bacterium RIFCSPLOWO2_01_FULL_52_25</name>
    <dbReference type="NCBI Taxonomy" id="1798650"/>
    <lineage>
        <taxon>Bacteria</taxon>
        <taxon>Candidatus Liptoniibacteriota</taxon>
    </lineage>
</organism>
<keyword evidence="1" id="KW-0812">Transmembrane</keyword>
<sequence length="168" mass="18151">MAHGNEKGRNPKVGKAGFQLPSWFFILCILTLVPGFSCTTHSNEKAAHTYPGVHEHALGEASEEAQRFIDINRNVTLTPEQEAVRVAALSQLPAPCCSEFTAATCCCECNLTRAIWGLSKSLIVNGADVSHKAVFAKVFNDEKPCGLLTVLWSFVFATAKSGARAARK</sequence>
<gene>
    <name evidence="2" type="ORF">A2945_02010</name>
</gene>
<dbReference type="Proteomes" id="UP000178880">
    <property type="component" value="Unassembled WGS sequence"/>
</dbReference>
<keyword evidence="1" id="KW-1133">Transmembrane helix</keyword>
<comment type="caution">
    <text evidence="2">The sequence shown here is derived from an EMBL/GenBank/DDBJ whole genome shotgun (WGS) entry which is preliminary data.</text>
</comment>
<evidence type="ECO:0000313" key="3">
    <source>
        <dbReference type="Proteomes" id="UP000178880"/>
    </source>
</evidence>
<name>A0A1G2CEW5_9BACT</name>